<keyword evidence="3" id="KW-0456">Lyase</keyword>
<dbReference type="InterPro" id="IPR004360">
    <property type="entry name" value="Glyas_Fos-R_dOase_dom"/>
</dbReference>
<dbReference type="PROSITE" id="PS00934">
    <property type="entry name" value="GLYOXALASE_I_1"/>
    <property type="match status" value="1"/>
</dbReference>
<sequence>MITRLTHTTIWVLDQAAAKTFYTEKLGFEVRQEMKTEQYSWLTVGPAEQPDIELILMEPGQPAHDPQTEKQMRELLAKGAIGGAVFQTDDCRKTFEEFSGRGVVFTQEPAERPYGVEAVFRDDSGS</sequence>
<keyword evidence="3" id="KW-0223">Dioxygenase</keyword>
<dbReference type="PANTHER" id="PTHR36437:SF2">
    <property type="entry name" value="GLYOXALASE_BLEOMYCIN RESISTANCE PROTEIN_DIOXYGENASE"/>
    <property type="match status" value="1"/>
</dbReference>
<gene>
    <name evidence="3" type="ORF">EV192_111228</name>
</gene>
<dbReference type="InterPro" id="IPR029068">
    <property type="entry name" value="Glyas_Bleomycin-R_OHBP_Dase"/>
</dbReference>
<reference evidence="3 4" key="1">
    <citation type="submission" date="2019-03" db="EMBL/GenBank/DDBJ databases">
        <title>Genomic Encyclopedia of Type Strains, Phase IV (KMG-IV): sequencing the most valuable type-strain genomes for metagenomic binning, comparative biology and taxonomic classification.</title>
        <authorList>
            <person name="Goeker M."/>
        </authorList>
    </citation>
    <scope>NUCLEOTIDE SEQUENCE [LARGE SCALE GENOMIC DNA]</scope>
    <source>
        <strain evidence="3 4">DSM 45934</strain>
    </source>
</reference>
<dbReference type="PANTHER" id="PTHR36437">
    <property type="entry name" value="GLYOXALASE/BLEOMYCIN RESISTANCE PROTEIN/DIOXYGENASE"/>
    <property type="match status" value="1"/>
</dbReference>
<dbReference type="InterPro" id="IPR018146">
    <property type="entry name" value="Glyoxalase_1_CS"/>
</dbReference>
<dbReference type="Gene3D" id="3.10.180.10">
    <property type="entry name" value="2,3-Dihydroxybiphenyl 1,2-Dioxygenase, domain 1"/>
    <property type="match status" value="1"/>
</dbReference>
<evidence type="ECO:0000256" key="1">
    <source>
        <dbReference type="ARBA" id="ARBA00022723"/>
    </source>
</evidence>
<feature type="domain" description="VOC" evidence="2">
    <location>
        <begin position="4"/>
        <end position="126"/>
    </location>
</feature>
<dbReference type="Proteomes" id="UP000295680">
    <property type="component" value="Unassembled WGS sequence"/>
</dbReference>
<dbReference type="GO" id="GO:0004462">
    <property type="term" value="F:lactoylglutathione lyase activity"/>
    <property type="evidence" value="ECO:0007669"/>
    <property type="project" value="InterPro"/>
</dbReference>
<dbReference type="OrthoDB" id="9794917at2"/>
<evidence type="ECO:0000313" key="4">
    <source>
        <dbReference type="Proteomes" id="UP000295680"/>
    </source>
</evidence>
<dbReference type="GO" id="GO:0051213">
    <property type="term" value="F:dioxygenase activity"/>
    <property type="evidence" value="ECO:0007669"/>
    <property type="project" value="UniProtKB-KW"/>
</dbReference>
<comment type="caution">
    <text evidence="3">The sequence shown here is derived from an EMBL/GenBank/DDBJ whole genome shotgun (WGS) entry which is preliminary data.</text>
</comment>
<name>A0A4R2J3F6_9PSEU</name>
<dbReference type="SUPFAM" id="SSF54593">
    <property type="entry name" value="Glyoxalase/Bleomycin resistance protein/Dihydroxybiphenyl dioxygenase"/>
    <property type="match status" value="1"/>
</dbReference>
<evidence type="ECO:0000259" key="2">
    <source>
        <dbReference type="PROSITE" id="PS51819"/>
    </source>
</evidence>
<dbReference type="RefSeq" id="WP_132124040.1">
    <property type="nucleotide sequence ID" value="NZ_SLWS01000011.1"/>
</dbReference>
<dbReference type="AlphaFoldDB" id="A0A4R2J3F6"/>
<keyword evidence="4" id="KW-1185">Reference proteome</keyword>
<dbReference type="GO" id="GO:0046872">
    <property type="term" value="F:metal ion binding"/>
    <property type="evidence" value="ECO:0007669"/>
    <property type="project" value="UniProtKB-KW"/>
</dbReference>
<dbReference type="PROSITE" id="PS51819">
    <property type="entry name" value="VOC"/>
    <property type="match status" value="1"/>
</dbReference>
<protein>
    <submittedName>
        <fullName evidence="3">Catechol 2,3-dioxygenase-like lactoylglutathione lyase family enzyme</fullName>
    </submittedName>
</protein>
<dbReference type="InterPro" id="IPR037523">
    <property type="entry name" value="VOC_core"/>
</dbReference>
<organism evidence="3 4">
    <name type="scientific">Actinocrispum wychmicini</name>
    <dbReference type="NCBI Taxonomy" id="1213861"/>
    <lineage>
        <taxon>Bacteria</taxon>
        <taxon>Bacillati</taxon>
        <taxon>Actinomycetota</taxon>
        <taxon>Actinomycetes</taxon>
        <taxon>Pseudonocardiales</taxon>
        <taxon>Pseudonocardiaceae</taxon>
        <taxon>Actinocrispum</taxon>
    </lineage>
</organism>
<dbReference type="Pfam" id="PF00903">
    <property type="entry name" value="Glyoxalase"/>
    <property type="match status" value="1"/>
</dbReference>
<keyword evidence="3" id="KW-0560">Oxidoreductase</keyword>
<evidence type="ECO:0000313" key="3">
    <source>
        <dbReference type="EMBL" id="TCO53031.1"/>
    </source>
</evidence>
<proteinExistence type="predicted"/>
<accession>A0A4R2J3F6</accession>
<dbReference type="EMBL" id="SLWS01000011">
    <property type="protein sequence ID" value="TCO53031.1"/>
    <property type="molecule type" value="Genomic_DNA"/>
</dbReference>
<keyword evidence="1" id="KW-0479">Metal-binding</keyword>